<evidence type="ECO:0000256" key="1">
    <source>
        <dbReference type="ARBA" id="ARBA00022490"/>
    </source>
</evidence>
<proteinExistence type="inferred from homology"/>
<evidence type="ECO:0000313" key="4">
    <source>
        <dbReference type="Proteomes" id="UP000216752"/>
    </source>
</evidence>
<comment type="subcellular location">
    <subcellularLocation>
        <location evidence="2">Cytoplasm</location>
    </subcellularLocation>
</comment>
<accession>A0ABZ3IMX9</accession>
<keyword evidence="4" id="KW-1185">Reference proteome</keyword>
<dbReference type="RefSeq" id="WP_094605146.1">
    <property type="nucleotide sequence ID" value="NZ_CP155573.1"/>
</dbReference>
<dbReference type="InterPro" id="IPR009242">
    <property type="entry name" value="DUF896"/>
</dbReference>
<dbReference type="HAMAP" id="MF_01103">
    <property type="entry name" value="UPF0291"/>
    <property type="match status" value="1"/>
</dbReference>
<dbReference type="Pfam" id="PF05979">
    <property type="entry name" value="DUF896"/>
    <property type="match status" value="1"/>
</dbReference>
<keyword evidence="1 2" id="KW-0963">Cytoplasm</keyword>
<dbReference type="EMBL" id="CP155573">
    <property type="protein sequence ID" value="XFO67027.1"/>
    <property type="molecule type" value="Genomic_DNA"/>
</dbReference>
<dbReference type="SUPFAM" id="SSF158221">
    <property type="entry name" value="YnzC-like"/>
    <property type="match status" value="1"/>
</dbReference>
<protein>
    <recommendedName>
        <fullName evidence="2">UPF0291 protein SPSIL_031980</fullName>
    </recommendedName>
</protein>
<comment type="similarity">
    <text evidence="2">Belongs to the UPF0291 family.</text>
</comment>
<evidence type="ECO:0000256" key="2">
    <source>
        <dbReference type="HAMAP-Rule" id="MF_01103"/>
    </source>
</evidence>
<dbReference type="PANTHER" id="PTHR37300">
    <property type="entry name" value="UPF0291 PROTEIN CBO2609/CLC_2481"/>
    <property type="match status" value="1"/>
</dbReference>
<reference evidence="3" key="1">
    <citation type="submission" date="2024-05" db="EMBL/GenBank/DDBJ databases">
        <title>Isolation and characterization of Sporomusa carbonis sp. nov., a carboxydotrophic hydrogenogen in the genus of Sporomusa isolated from a charcoal burning pile.</title>
        <authorList>
            <person name="Boeer T."/>
            <person name="Rosenbaum F."/>
            <person name="Eysell L."/>
            <person name="Mueller V."/>
            <person name="Daniel R."/>
            <person name="Poehlein A."/>
        </authorList>
    </citation>
    <scope>NUCLEOTIDE SEQUENCE [LARGE SCALE GENOMIC DNA]</scope>
    <source>
        <strain evidence="3">DSM 10669</strain>
    </source>
</reference>
<dbReference type="Gene3D" id="1.10.287.540">
    <property type="entry name" value="Helix hairpin bin"/>
    <property type="match status" value="1"/>
</dbReference>
<organism evidence="3 4">
    <name type="scientific">Sporomusa silvacetica DSM 10669</name>
    <dbReference type="NCBI Taxonomy" id="1123289"/>
    <lineage>
        <taxon>Bacteria</taxon>
        <taxon>Bacillati</taxon>
        <taxon>Bacillota</taxon>
        <taxon>Negativicutes</taxon>
        <taxon>Selenomonadales</taxon>
        <taxon>Sporomusaceae</taxon>
        <taxon>Sporomusa</taxon>
    </lineage>
</organism>
<gene>
    <name evidence="3" type="ORF">SPSIL_031980</name>
</gene>
<name>A0ABZ3IMX9_9FIRM</name>
<dbReference type="PANTHER" id="PTHR37300:SF1">
    <property type="entry name" value="UPF0291 PROTEIN YNZC"/>
    <property type="match status" value="1"/>
</dbReference>
<evidence type="ECO:0000313" key="3">
    <source>
        <dbReference type="EMBL" id="XFO67027.1"/>
    </source>
</evidence>
<dbReference type="Proteomes" id="UP000216752">
    <property type="component" value="Chromosome"/>
</dbReference>
<sequence>MITPELIARINALAKKSRETGLTDNERSEQAELRRRYLDNIRTQVKAQLDCIEIVDHEENCNCGCHNQH</sequence>